<evidence type="ECO:0000313" key="1">
    <source>
        <dbReference type="EMBL" id="EZF50033.1"/>
    </source>
</evidence>
<sequence length="173" mass="19590">MSKGHWAVILETALGRVRYSEESGKNGRTNEGDKKLNGYLVIFLLLETRQTGCGPAIINIKPRVPNRYRWDGPDTTVTLESPVTSLFRQTSGEKRGRLRRIISQKQELDKPACNCSVRLPYTRCQTARVMEATSERERERAAMETENRQSFVSLHAIEIQAGSPISRQGWRAA</sequence>
<name>A0A022VWC7_TRIRU</name>
<dbReference type="EMBL" id="KK207892">
    <property type="protein sequence ID" value="EZF50033.1"/>
    <property type="molecule type" value="Genomic_DNA"/>
</dbReference>
<dbReference type="Proteomes" id="UP000023758">
    <property type="component" value="Unassembled WGS sequence"/>
</dbReference>
<organism evidence="1">
    <name type="scientific">Trichophyton rubrum CBS 288.86</name>
    <dbReference type="NCBI Taxonomy" id="1215330"/>
    <lineage>
        <taxon>Eukaryota</taxon>
        <taxon>Fungi</taxon>
        <taxon>Dikarya</taxon>
        <taxon>Ascomycota</taxon>
        <taxon>Pezizomycotina</taxon>
        <taxon>Eurotiomycetes</taxon>
        <taxon>Eurotiomycetidae</taxon>
        <taxon>Onygenales</taxon>
        <taxon>Arthrodermataceae</taxon>
        <taxon>Trichophyton</taxon>
    </lineage>
</organism>
<reference evidence="1" key="1">
    <citation type="submission" date="2014-02" db="EMBL/GenBank/DDBJ databases">
        <title>The Genome Sequence of Trichophyton rubrum (morphotype fischeri) CBS 288.86.</title>
        <authorList>
            <consortium name="The Broad Institute Genomics Platform"/>
            <person name="Cuomo C.A."/>
            <person name="White T.C."/>
            <person name="Graser Y."/>
            <person name="Martinez-Rossi N."/>
            <person name="Heitman J."/>
            <person name="Young S.K."/>
            <person name="Zeng Q."/>
            <person name="Gargeya S."/>
            <person name="Abouelleil A."/>
            <person name="Alvarado L."/>
            <person name="Chapman S.B."/>
            <person name="Gainer-Dewar J."/>
            <person name="Goldberg J."/>
            <person name="Griggs A."/>
            <person name="Gujja S."/>
            <person name="Hansen M."/>
            <person name="Howarth C."/>
            <person name="Imamovic A."/>
            <person name="Larimer J."/>
            <person name="Martinez D."/>
            <person name="Murphy C."/>
            <person name="Pearson M.D."/>
            <person name="Persinoti G."/>
            <person name="Poon T."/>
            <person name="Priest M."/>
            <person name="Roberts A.D."/>
            <person name="Saif S."/>
            <person name="Shea T.D."/>
            <person name="Sykes S.N."/>
            <person name="Wortman J."/>
            <person name="Nusbaum C."/>
            <person name="Birren B."/>
        </authorList>
    </citation>
    <scope>NUCLEOTIDE SEQUENCE [LARGE SCALE GENOMIC DNA]</scope>
    <source>
        <strain evidence="1">CBS 288.86</strain>
    </source>
</reference>
<dbReference type="AlphaFoldDB" id="A0A022VWC7"/>
<dbReference type="HOGENOM" id="CLU_1548727_0_0_1"/>
<proteinExistence type="predicted"/>
<protein>
    <submittedName>
        <fullName evidence="1">Uncharacterized protein</fullName>
    </submittedName>
</protein>
<accession>A0A022VWC7</accession>
<gene>
    <name evidence="1" type="ORF">H103_06471</name>
</gene>